<comment type="caution">
    <text evidence="1">The sequence shown here is derived from an EMBL/GenBank/DDBJ whole genome shotgun (WGS) entry which is preliminary data.</text>
</comment>
<dbReference type="EMBL" id="JAGGJR010000002">
    <property type="protein sequence ID" value="MBP1872340.1"/>
    <property type="molecule type" value="Genomic_DNA"/>
</dbReference>
<dbReference type="Proteomes" id="UP000823773">
    <property type="component" value="Unassembled WGS sequence"/>
</dbReference>
<accession>A0ACC5SU36</accession>
<evidence type="ECO:0000313" key="1">
    <source>
        <dbReference type="EMBL" id="MBP1872340.1"/>
    </source>
</evidence>
<protein>
    <submittedName>
        <fullName evidence="1">Transposase</fullName>
    </submittedName>
</protein>
<sequence>MKDIRSILRLTFEQGLSIRAVSERLKLSKTSVSTYLLRAREAGLAVWPLPPGLDADDILEQRLFRREVALRQLAKDAIKLMETRWSEIEPAAFRNKERELETVSNCWKLATFRRAGNWSLVSVFQRDTGWVITGLNRGPAD</sequence>
<organism evidence="1 2">
    <name type="scientific">Ensifer adhaerens</name>
    <name type="common">Sinorhizobium morelense</name>
    <dbReference type="NCBI Taxonomy" id="106592"/>
    <lineage>
        <taxon>Bacteria</taxon>
        <taxon>Pseudomonadati</taxon>
        <taxon>Pseudomonadota</taxon>
        <taxon>Alphaproteobacteria</taxon>
        <taxon>Hyphomicrobiales</taxon>
        <taxon>Rhizobiaceae</taxon>
        <taxon>Sinorhizobium/Ensifer group</taxon>
        <taxon>Ensifer</taxon>
    </lineage>
</organism>
<name>A0ACC5SU36_ENSAD</name>
<reference evidence="1" key="1">
    <citation type="submission" date="2021-03" db="EMBL/GenBank/DDBJ databases">
        <title>Genomic Encyclopedia of Type Strains, Phase IV (KMG-IV): sequencing the most valuable type-strain genomes for metagenomic binning, comparative biology and taxonomic classification.</title>
        <authorList>
            <person name="Goeker M."/>
        </authorList>
    </citation>
    <scope>NUCLEOTIDE SEQUENCE</scope>
    <source>
        <strain evidence="1">DSM 18131</strain>
    </source>
</reference>
<gene>
    <name evidence="1" type="ORF">J2Z19_002052</name>
</gene>
<keyword evidence="2" id="KW-1185">Reference proteome</keyword>
<evidence type="ECO:0000313" key="2">
    <source>
        <dbReference type="Proteomes" id="UP000823773"/>
    </source>
</evidence>
<proteinExistence type="predicted"/>